<proteinExistence type="predicted"/>
<sequence length="84" mass="8826">MRAQAISCLVRAGKGSLETDGMSGISQRRLPAASWMDERGWRPPGAGPIAPEDGLLRRDEAFAARRAPRDRGAPGLSGGPENAA</sequence>
<evidence type="ECO:0000313" key="3">
    <source>
        <dbReference type="Proteomes" id="UP000319255"/>
    </source>
</evidence>
<dbReference type="AlphaFoldDB" id="A0A501WPH9"/>
<protein>
    <submittedName>
        <fullName evidence="2">Uncharacterized protein</fullName>
    </submittedName>
</protein>
<keyword evidence="3" id="KW-1185">Reference proteome</keyword>
<feature type="compositionally biased region" description="Basic and acidic residues" evidence="1">
    <location>
        <begin position="54"/>
        <end position="72"/>
    </location>
</feature>
<accession>A0A501WPH9</accession>
<dbReference type="EMBL" id="VFRP01000007">
    <property type="protein sequence ID" value="TPE51349.1"/>
    <property type="molecule type" value="Genomic_DNA"/>
</dbReference>
<dbReference type="Proteomes" id="UP000319255">
    <property type="component" value="Unassembled WGS sequence"/>
</dbReference>
<evidence type="ECO:0000256" key="1">
    <source>
        <dbReference type="SAM" id="MobiDB-lite"/>
    </source>
</evidence>
<comment type="caution">
    <text evidence="2">The sequence shown here is derived from an EMBL/GenBank/DDBJ whole genome shotgun (WGS) entry which is preliminary data.</text>
</comment>
<gene>
    <name evidence="2" type="ORF">FJM51_08895</name>
</gene>
<organism evidence="2 3">
    <name type="scientific">Amaricoccus solimangrovi</name>
    <dbReference type="NCBI Taxonomy" id="2589815"/>
    <lineage>
        <taxon>Bacteria</taxon>
        <taxon>Pseudomonadati</taxon>
        <taxon>Pseudomonadota</taxon>
        <taxon>Alphaproteobacteria</taxon>
        <taxon>Rhodobacterales</taxon>
        <taxon>Paracoccaceae</taxon>
        <taxon>Amaricoccus</taxon>
    </lineage>
</organism>
<name>A0A501WPH9_9RHOB</name>
<reference evidence="2 3" key="1">
    <citation type="submission" date="2019-06" db="EMBL/GenBank/DDBJ databases">
        <title>A novel bacterium of genus Amaricoccus, isolated from marine sediment.</title>
        <authorList>
            <person name="Huang H."/>
            <person name="Mo K."/>
            <person name="Hu Y."/>
        </authorList>
    </citation>
    <scope>NUCLEOTIDE SEQUENCE [LARGE SCALE GENOMIC DNA]</scope>
    <source>
        <strain evidence="2 3">HB172011</strain>
    </source>
</reference>
<evidence type="ECO:0000313" key="2">
    <source>
        <dbReference type="EMBL" id="TPE51349.1"/>
    </source>
</evidence>
<feature type="region of interest" description="Disordered" evidence="1">
    <location>
        <begin position="36"/>
        <end position="84"/>
    </location>
</feature>